<comment type="caution">
    <text evidence="9">The sequence shown here is derived from an EMBL/GenBank/DDBJ whole genome shotgun (WGS) entry which is preliminary data.</text>
</comment>
<keyword evidence="3 6" id="KW-0819">tRNA processing</keyword>
<dbReference type="GO" id="GO:0008616">
    <property type="term" value="P:tRNA queuosine(34) biosynthetic process"/>
    <property type="evidence" value="ECO:0007669"/>
    <property type="project" value="UniProtKB-UniRule"/>
</dbReference>
<dbReference type="InterPro" id="IPR002616">
    <property type="entry name" value="tRNA_ribo_trans-like"/>
</dbReference>
<feature type="binding site" evidence="6">
    <location>
        <position position="252"/>
    </location>
    <ligand>
        <name>substrate</name>
    </ligand>
</feature>
<feature type="binding site" evidence="6">
    <location>
        <position position="372"/>
    </location>
    <ligand>
        <name>Zn(2+)</name>
        <dbReference type="ChEBI" id="CHEBI:29105"/>
    </ligand>
</feature>
<evidence type="ECO:0000259" key="8">
    <source>
        <dbReference type="Pfam" id="PF01702"/>
    </source>
</evidence>
<feature type="binding site" evidence="6">
    <location>
        <begin position="150"/>
        <end position="154"/>
    </location>
    <ligand>
        <name>substrate</name>
    </ligand>
</feature>
<dbReference type="AlphaFoldDB" id="A0A538T8G2"/>
<comment type="pathway">
    <text evidence="6">tRNA modification; tRNA-queuosine biosynthesis.</text>
</comment>
<dbReference type="InterPro" id="IPR036511">
    <property type="entry name" value="TGT-like_sf"/>
</dbReference>
<evidence type="ECO:0000256" key="3">
    <source>
        <dbReference type="ARBA" id="ARBA00022694"/>
    </source>
</evidence>
<keyword evidence="5 6" id="KW-0862">Zinc</keyword>
<feature type="compositionally biased region" description="Low complexity" evidence="7">
    <location>
        <begin position="1"/>
        <end position="12"/>
    </location>
</feature>
<comment type="function">
    <text evidence="6">Catalyzes the base-exchange of a guanine (G) residue with the queuine precursor 7-aminomethyl-7-deazaguanine (PreQ1) at position 34 (anticodon wobble position) in tRNAs with GU(N) anticodons (tRNA-Asp, -Asn, -His and -Tyr). Catalysis occurs through a double-displacement mechanism. The nucleophile active site attacks the C1' of nucleotide 34 to detach the guanine base from the RNA, forming a covalent enzyme-RNA intermediate. The proton acceptor active site deprotonates the incoming PreQ1, allowing a nucleophilic attack on the C1' of the ribose to form the product. After dissociation, two additional enzymatic reactions on the tRNA convert PreQ1 to queuine (Q), resulting in the hypermodified nucleoside queuosine (7-(((4,5-cis-dihydroxy-2-cyclopenten-1-yl)amino)methyl)-7-deazaguanosine).</text>
</comment>
<feature type="binding site" evidence="6">
    <location>
        <position position="204"/>
    </location>
    <ligand>
        <name>substrate</name>
    </ligand>
</feature>
<name>A0A538T8G2_UNCEI</name>
<evidence type="ECO:0000256" key="4">
    <source>
        <dbReference type="ARBA" id="ARBA00022723"/>
    </source>
</evidence>
<protein>
    <recommendedName>
        <fullName evidence="6">Queuine tRNA-ribosyltransferase</fullName>
        <ecNumber evidence="6">2.4.2.29</ecNumber>
    </recommendedName>
    <alternativeName>
        <fullName evidence="6">Guanine insertion enzyme</fullName>
    </alternativeName>
    <alternativeName>
        <fullName evidence="6">tRNA-guanine transglycosylase</fullName>
    </alternativeName>
</protein>
<dbReference type="GO" id="GO:0005829">
    <property type="term" value="C:cytosol"/>
    <property type="evidence" value="ECO:0007669"/>
    <property type="project" value="TreeGrafter"/>
</dbReference>
<dbReference type="NCBIfam" id="TIGR00430">
    <property type="entry name" value="Q_tRNA_tgt"/>
    <property type="match status" value="1"/>
</dbReference>
<dbReference type="PANTHER" id="PTHR43530:SF1">
    <property type="entry name" value="QUEUINE TRNA-RIBOSYLTRANSFERASE CATALYTIC SUBUNIT 1"/>
    <property type="match status" value="1"/>
</dbReference>
<feature type="domain" description="tRNA-guanine(15) transglycosylase-like" evidence="8">
    <location>
        <begin position="73"/>
        <end position="431"/>
    </location>
</feature>
<feature type="binding site" evidence="6">
    <location>
        <position position="367"/>
    </location>
    <ligand>
        <name>Zn(2+)</name>
        <dbReference type="ChEBI" id="CHEBI:29105"/>
    </ligand>
</feature>
<comment type="caution">
    <text evidence="6">Lacks conserved residue(s) required for the propagation of feature annotation.</text>
</comment>
<feature type="binding site" evidence="6">
    <location>
        <position position="398"/>
    </location>
    <ligand>
        <name>Zn(2+)</name>
        <dbReference type="ChEBI" id="CHEBI:29105"/>
    </ligand>
</feature>
<evidence type="ECO:0000256" key="5">
    <source>
        <dbReference type="ARBA" id="ARBA00022833"/>
    </source>
</evidence>
<evidence type="ECO:0000313" key="9">
    <source>
        <dbReference type="EMBL" id="TMQ59933.1"/>
    </source>
</evidence>
<dbReference type="HAMAP" id="MF_00168">
    <property type="entry name" value="Q_tRNA_Tgt"/>
    <property type="match status" value="1"/>
</dbReference>
<dbReference type="Gene3D" id="3.20.20.105">
    <property type="entry name" value="Queuine tRNA-ribosyltransferase-like"/>
    <property type="match status" value="1"/>
</dbReference>
<evidence type="ECO:0000313" key="10">
    <source>
        <dbReference type="Proteomes" id="UP000316852"/>
    </source>
</evidence>
<keyword evidence="6" id="KW-0671">Queuosine biosynthesis</keyword>
<comment type="similarity">
    <text evidence="6">Belongs to the queuine tRNA-ribosyltransferase family.</text>
</comment>
<reference evidence="9 10" key="1">
    <citation type="journal article" date="2019" name="Nat. Microbiol.">
        <title>Mediterranean grassland soil C-N compound turnover is dependent on rainfall and depth, and is mediated by genomically divergent microorganisms.</title>
        <authorList>
            <person name="Diamond S."/>
            <person name="Andeer P.F."/>
            <person name="Li Z."/>
            <person name="Crits-Christoph A."/>
            <person name="Burstein D."/>
            <person name="Anantharaman K."/>
            <person name="Lane K.R."/>
            <person name="Thomas B.C."/>
            <person name="Pan C."/>
            <person name="Northen T.R."/>
            <person name="Banfield J.F."/>
        </authorList>
    </citation>
    <scope>NUCLEOTIDE SEQUENCE [LARGE SCALE GENOMIC DNA]</scope>
    <source>
        <strain evidence="9">WS_6</strain>
    </source>
</reference>
<dbReference type="GO" id="GO:0008479">
    <property type="term" value="F:tRNA-guanosine(34) queuine transglycosylase activity"/>
    <property type="evidence" value="ECO:0007669"/>
    <property type="project" value="UniProtKB-UniRule"/>
</dbReference>
<gene>
    <name evidence="6 9" type="primary">tgt</name>
    <name evidence="9" type="ORF">E6K76_03155</name>
</gene>
<sequence length="441" mass="47515">MGRRPAGAARGPASGGPGLPRAGRRIRIGGRASERRSPSHRASALGPRSRRRAAPPLALNPFASISTRDPVAPRAGTLVTPHGEVRTPAFMPVGTQGSVKGLSPADLRASGTQILLANTYHLMLRPGSAVIRGLGGLHRFMAWDRPILTDSGGYQVLSLKGLVKVREEGVEFRSHLDGALEFLTPERSMEVQADLGSDIAVTLDHAVPLPLDPAAQREAGERTIRWTERSLHRARELEPAGGARQLLFAIVQGGGDPALRKEMAARTSAFECDGFAIGGLSVGEEKRETWALARAAAEALPADRPRYLMGMGTPLDLLEGIACGIDLFDCVLPTRNARNGMAFTAAGPLNIRNAEHAGSERPLDAGCACEACALMSRAYLRHLHLAGEILAHRMLTLHNVTFYQTLMEGARRAIERGLYHQYAREFSERYRERDGNPPAPA</sequence>
<dbReference type="Proteomes" id="UP000316852">
    <property type="component" value="Unassembled WGS sequence"/>
</dbReference>
<dbReference type="EC" id="2.4.2.29" evidence="6"/>
<dbReference type="Pfam" id="PF01702">
    <property type="entry name" value="TGT"/>
    <property type="match status" value="1"/>
</dbReference>
<accession>A0A538T8G2</accession>
<feature type="active site" description="Proton acceptor" evidence="6">
    <location>
        <position position="150"/>
    </location>
</feature>
<keyword evidence="2 6" id="KW-0808">Transferase</keyword>
<feature type="binding site" evidence="6">
    <location>
        <position position="369"/>
    </location>
    <ligand>
        <name>Zn(2+)</name>
        <dbReference type="ChEBI" id="CHEBI:29105"/>
    </ligand>
</feature>
<dbReference type="NCBIfam" id="TIGR00449">
    <property type="entry name" value="tgt_general"/>
    <property type="match status" value="1"/>
</dbReference>
<dbReference type="UniPathway" id="UPA00392"/>
<evidence type="ECO:0000256" key="2">
    <source>
        <dbReference type="ARBA" id="ARBA00022679"/>
    </source>
</evidence>
<dbReference type="EMBL" id="VBOW01000018">
    <property type="protein sequence ID" value="TMQ59933.1"/>
    <property type="molecule type" value="Genomic_DNA"/>
</dbReference>
<dbReference type="GO" id="GO:0046872">
    <property type="term" value="F:metal ion binding"/>
    <property type="evidence" value="ECO:0007669"/>
    <property type="project" value="UniProtKB-KW"/>
</dbReference>
<dbReference type="InterPro" id="IPR004803">
    <property type="entry name" value="TGT"/>
</dbReference>
<feature type="active site" description="Nucleophile" evidence="6">
    <location>
        <position position="329"/>
    </location>
</feature>
<keyword evidence="1 6" id="KW-0328">Glycosyltransferase</keyword>
<evidence type="ECO:0000256" key="1">
    <source>
        <dbReference type="ARBA" id="ARBA00022676"/>
    </source>
</evidence>
<feature type="region of interest" description="Disordered" evidence="7">
    <location>
        <begin position="1"/>
        <end position="65"/>
    </location>
</feature>
<dbReference type="PANTHER" id="PTHR43530">
    <property type="entry name" value="QUEUINE TRNA-RIBOSYLTRANSFERASE CATALYTIC SUBUNIT 1"/>
    <property type="match status" value="1"/>
</dbReference>
<organism evidence="9 10">
    <name type="scientific">Eiseniibacteriota bacterium</name>
    <dbReference type="NCBI Taxonomy" id="2212470"/>
    <lineage>
        <taxon>Bacteria</taxon>
        <taxon>Candidatus Eiseniibacteriota</taxon>
    </lineage>
</organism>
<comment type="cofactor">
    <cofactor evidence="6">
        <name>Zn(2+)</name>
        <dbReference type="ChEBI" id="CHEBI:29105"/>
    </cofactor>
    <text evidence="6">Binds 1 zinc ion per subunit.</text>
</comment>
<feature type="binding site" evidence="6">
    <location>
        <position position="279"/>
    </location>
    <ligand>
        <name>substrate</name>
    </ligand>
</feature>
<comment type="catalytic activity">
    <reaction evidence="6">
        <text>7-aminomethyl-7-carbaguanine + guanosine(34) in tRNA = 7-aminomethyl-7-carbaguanosine(34) in tRNA + guanine</text>
        <dbReference type="Rhea" id="RHEA:24104"/>
        <dbReference type="Rhea" id="RHEA-COMP:10341"/>
        <dbReference type="Rhea" id="RHEA-COMP:10342"/>
        <dbReference type="ChEBI" id="CHEBI:16235"/>
        <dbReference type="ChEBI" id="CHEBI:58703"/>
        <dbReference type="ChEBI" id="CHEBI:74269"/>
        <dbReference type="ChEBI" id="CHEBI:82833"/>
        <dbReference type="EC" id="2.4.2.29"/>
    </reaction>
</comment>
<keyword evidence="4 6" id="KW-0479">Metal-binding</keyword>
<dbReference type="SUPFAM" id="SSF51713">
    <property type="entry name" value="tRNA-guanine transglycosylase"/>
    <property type="match status" value="1"/>
</dbReference>
<comment type="subunit">
    <text evidence="6">Homodimer. Within each dimer, one monomer is responsible for RNA recognition and catalysis, while the other monomer binds to the replacement base PreQ1.</text>
</comment>
<proteinExistence type="inferred from homology"/>
<evidence type="ECO:0000256" key="7">
    <source>
        <dbReference type="SAM" id="MobiDB-lite"/>
    </source>
</evidence>
<feature type="region of interest" description="RNA binding; important for wobble base 34 recognition" evidence="6">
    <location>
        <begin position="334"/>
        <end position="338"/>
    </location>
</feature>
<evidence type="ECO:0000256" key="6">
    <source>
        <dbReference type="HAMAP-Rule" id="MF_00168"/>
    </source>
</evidence>